<accession>A0A2P2NJN8</accession>
<dbReference type="AlphaFoldDB" id="A0A2P2NJN8"/>
<sequence>MSCAKTPLYNVYINCDLQNGIF</sequence>
<organism evidence="1">
    <name type="scientific">Rhizophora mucronata</name>
    <name type="common">Asiatic mangrove</name>
    <dbReference type="NCBI Taxonomy" id="61149"/>
    <lineage>
        <taxon>Eukaryota</taxon>
        <taxon>Viridiplantae</taxon>
        <taxon>Streptophyta</taxon>
        <taxon>Embryophyta</taxon>
        <taxon>Tracheophyta</taxon>
        <taxon>Spermatophyta</taxon>
        <taxon>Magnoliopsida</taxon>
        <taxon>eudicotyledons</taxon>
        <taxon>Gunneridae</taxon>
        <taxon>Pentapetalae</taxon>
        <taxon>rosids</taxon>
        <taxon>fabids</taxon>
        <taxon>Malpighiales</taxon>
        <taxon>Rhizophoraceae</taxon>
        <taxon>Rhizophora</taxon>
    </lineage>
</organism>
<proteinExistence type="predicted"/>
<evidence type="ECO:0000313" key="1">
    <source>
        <dbReference type="EMBL" id="MBX42689.1"/>
    </source>
</evidence>
<protein>
    <submittedName>
        <fullName evidence="1">Uncharacterized protein</fullName>
    </submittedName>
</protein>
<name>A0A2P2NJN8_RHIMU</name>
<reference evidence="1" key="1">
    <citation type="submission" date="2018-02" db="EMBL/GenBank/DDBJ databases">
        <title>Rhizophora mucronata_Transcriptome.</title>
        <authorList>
            <person name="Meera S.P."/>
            <person name="Sreeshan A."/>
            <person name="Augustine A."/>
        </authorList>
    </citation>
    <scope>NUCLEOTIDE SEQUENCE</scope>
    <source>
        <tissue evidence="1">Leaf</tissue>
    </source>
</reference>
<dbReference type="EMBL" id="GGEC01062205">
    <property type="protein sequence ID" value="MBX42689.1"/>
    <property type="molecule type" value="Transcribed_RNA"/>
</dbReference>